<dbReference type="EMBL" id="MDKC01000037">
    <property type="protein sequence ID" value="ODG89695.1"/>
    <property type="molecule type" value="Genomic_DNA"/>
</dbReference>
<dbReference type="PANTHER" id="PTHR43848">
    <property type="entry name" value="PUTRESCINE TRANSPORT SYSTEM PERMEASE PROTEIN POTI"/>
    <property type="match status" value="1"/>
</dbReference>
<evidence type="ECO:0000313" key="11">
    <source>
        <dbReference type="Proteomes" id="UP000094580"/>
    </source>
</evidence>
<feature type="domain" description="ABC transmembrane type-1" evidence="9">
    <location>
        <begin position="59"/>
        <end position="247"/>
    </location>
</feature>
<sequence length="268" mass="29743">MKKPILIGFSTIVLICLYLPILILILFSFNKSKINAHWTGFTFDWYLNLFHNPQVIDAFMNSLFIAIVTTILSTILGTICALALHKHKYKFSNLISGLVYLPIVVPDILMGLSLLILFTNFHIELGSFTIIIAHVTFCISYVIILLAARLSGMSSDLEDAASDLGATPWQTFRFVTLPALMPGIIASALLCFTLSIDDFVISFFVSGPGSTTLPIYIYGMVKKGVTPEINAISTILIVTIIFLMVISEVYRTKGINNQEESEKKSYIV</sequence>
<dbReference type="Gene3D" id="1.10.3720.10">
    <property type="entry name" value="MetI-like"/>
    <property type="match status" value="1"/>
</dbReference>
<feature type="transmembrane region" description="Helical" evidence="8">
    <location>
        <begin position="199"/>
        <end position="219"/>
    </location>
</feature>
<keyword evidence="11" id="KW-1185">Reference proteome</keyword>
<evidence type="ECO:0000259" key="9">
    <source>
        <dbReference type="PROSITE" id="PS50928"/>
    </source>
</evidence>
<reference evidence="10 11" key="1">
    <citation type="submission" date="2016-07" db="EMBL/GenBank/DDBJ databases">
        <authorList>
            <person name="Townsley L."/>
            <person name="Shank E.A."/>
        </authorList>
    </citation>
    <scope>NUCLEOTIDE SEQUENCE [LARGE SCALE GENOMIC DNA]</scope>
    <source>
        <strain evidence="10 11">CH01</strain>
    </source>
</reference>
<dbReference type="PANTHER" id="PTHR43848:SF2">
    <property type="entry name" value="PUTRESCINE TRANSPORT SYSTEM PERMEASE PROTEIN POTI"/>
    <property type="match status" value="1"/>
</dbReference>
<comment type="subcellular location">
    <subcellularLocation>
        <location evidence="1 8">Cell membrane</location>
        <topology evidence="1 8">Multi-pass membrane protein</topology>
    </subcellularLocation>
</comment>
<dbReference type="InterPro" id="IPR000515">
    <property type="entry name" value="MetI-like"/>
</dbReference>
<keyword evidence="6 8" id="KW-1133">Transmembrane helix</keyword>
<feature type="transmembrane region" description="Helical" evidence="8">
    <location>
        <begin position="6"/>
        <end position="27"/>
    </location>
</feature>
<evidence type="ECO:0000256" key="6">
    <source>
        <dbReference type="ARBA" id="ARBA00022989"/>
    </source>
</evidence>
<dbReference type="SUPFAM" id="SSF161098">
    <property type="entry name" value="MetI-like"/>
    <property type="match status" value="1"/>
</dbReference>
<feature type="transmembrane region" description="Helical" evidence="8">
    <location>
        <begin position="171"/>
        <end position="192"/>
    </location>
</feature>
<feature type="transmembrane region" description="Helical" evidence="8">
    <location>
        <begin position="231"/>
        <end position="250"/>
    </location>
</feature>
<comment type="caution">
    <text evidence="10">The sequence shown here is derived from an EMBL/GenBank/DDBJ whole genome shotgun (WGS) entry which is preliminary data.</text>
</comment>
<dbReference type="RefSeq" id="WP_069035478.1">
    <property type="nucleotide sequence ID" value="NZ_MDKC01000037.1"/>
</dbReference>
<dbReference type="Proteomes" id="UP000094580">
    <property type="component" value="Unassembled WGS sequence"/>
</dbReference>
<evidence type="ECO:0000256" key="4">
    <source>
        <dbReference type="ARBA" id="ARBA00022475"/>
    </source>
</evidence>
<name>A0ABX2ZLR7_9BACI</name>
<evidence type="ECO:0000256" key="3">
    <source>
        <dbReference type="ARBA" id="ARBA00022448"/>
    </source>
</evidence>
<keyword evidence="4" id="KW-1003">Cell membrane</keyword>
<evidence type="ECO:0000256" key="8">
    <source>
        <dbReference type="RuleBase" id="RU363032"/>
    </source>
</evidence>
<dbReference type="InterPro" id="IPR035906">
    <property type="entry name" value="MetI-like_sf"/>
</dbReference>
<feature type="transmembrane region" description="Helical" evidence="8">
    <location>
        <begin position="97"/>
        <end position="118"/>
    </location>
</feature>
<feature type="transmembrane region" description="Helical" evidence="8">
    <location>
        <begin position="130"/>
        <end position="151"/>
    </location>
</feature>
<proteinExistence type="inferred from homology"/>
<keyword evidence="7 8" id="KW-0472">Membrane</keyword>
<evidence type="ECO:0000313" key="10">
    <source>
        <dbReference type="EMBL" id="ODG89695.1"/>
    </source>
</evidence>
<evidence type="ECO:0000256" key="7">
    <source>
        <dbReference type="ARBA" id="ARBA00023136"/>
    </source>
</evidence>
<evidence type="ECO:0000256" key="1">
    <source>
        <dbReference type="ARBA" id="ARBA00004651"/>
    </source>
</evidence>
<feature type="transmembrane region" description="Helical" evidence="8">
    <location>
        <begin position="63"/>
        <end position="85"/>
    </location>
</feature>
<dbReference type="PROSITE" id="PS50928">
    <property type="entry name" value="ABC_TM1"/>
    <property type="match status" value="1"/>
</dbReference>
<protein>
    <submittedName>
        <fullName evidence="10">Spermidine/putrescine ABC transporter permease</fullName>
    </submittedName>
</protein>
<accession>A0ABX2ZLR7</accession>
<dbReference type="Pfam" id="PF00528">
    <property type="entry name" value="BPD_transp_1"/>
    <property type="match status" value="1"/>
</dbReference>
<organism evidence="10 11">
    <name type="scientific">Gottfriedia luciferensis</name>
    <dbReference type="NCBI Taxonomy" id="178774"/>
    <lineage>
        <taxon>Bacteria</taxon>
        <taxon>Bacillati</taxon>
        <taxon>Bacillota</taxon>
        <taxon>Bacilli</taxon>
        <taxon>Bacillales</taxon>
        <taxon>Bacillaceae</taxon>
        <taxon>Gottfriedia</taxon>
    </lineage>
</organism>
<dbReference type="InterPro" id="IPR051789">
    <property type="entry name" value="Bact_Polyamine_Transport"/>
</dbReference>
<dbReference type="CDD" id="cd06261">
    <property type="entry name" value="TM_PBP2"/>
    <property type="match status" value="1"/>
</dbReference>
<gene>
    <name evidence="10" type="ORF">BED47_14870</name>
</gene>
<evidence type="ECO:0000256" key="5">
    <source>
        <dbReference type="ARBA" id="ARBA00022692"/>
    </source>
</evidence>
<evidence type="ECO:0000256" key="2">
    <source>
        <dbReference type="ARBA" id="ARBA00007069"/>
    </source>
</evidence>
<comment type="similarity">
    <text evidence="2">Belongs to the binding-protein-dependent transport system permease family. CysTW subfamily.</text>
</comment>
<keyword evidence="5 8" id="KW-0812">Transmembrane</keyword>
<keyword evidence="3 8" id="KW-0813">Transport</keyword>